<reference evidence="3 4" key="1">
    <citation type="submission" date="2024-08" db="EMBL/GenBank/DDBJ databases">
        <authorList>
            <person name="Cucini C."/>
            <person name="Frati F."/>
        </authorList>
    </citation>
    <scope>NUCLEOTIDE SEQUENCE [LARGE SCALE GENOMIC DNA]</scope>
</reference>
<keyword evidence="4" id="KW-1185">Reference proteome</keyword>
<dbReference type="PRINTS" id="PR00368">
    <property type="entry name" value="FADPNR"/>
</dbReference>
<dbReference type="Pfam" id="PF07992">
    <property type="entry name" value="Pyr_redox_2"/>
    <property type="match status" value="1"/>
</dbReference>
<dbReference type="InterPro" id="IPR029731">
    <property type="entry name" value="OSGIN1/2"/>
</dbReference>
<accession>A0ABP1QSL0</accession>
<dbReference type="InterPro" id="IPR036188">
    <property type="entry name" value="FAD/NAD-bd_sf"/>
</dbReference>
<name>A0ABP1QSL0_9HEXA</name>
<dbReference type="PANTHER" id="PTHR15192:SF8">
    <property type="entry name" value="FAD_NAD(P)-BINDING DOMAIN-CONTAINING PROTEIN"/>
    <property type="match status" value="1"/>
</dbReference>
<evidence type="ECO:0000256" key="1">
    <source>
        <dbReference type="SAM" id="MobiDB-lite"/>
    </source>
</evidence>
<evidence type="ECO:0000313" key="3">
    <source>
        <dbReference type="EMBL" id="CAL8110943.1"/>
    </source>
</evidence>
<organism evidence="3 4">
    <name type="scientific">Orchesella dallaii</name>
    <dbReference type="NCBI Taxonomy" id="48710"/>
    <lineage>
        <taxon>Eukaryota</taxon>
        <taxon>Metazoa</taxon>
        <taxon>Ecdysozoa</taxon>
        <taxon>Arthropoda</taxon>
        <taxon>Hexapoda</taxon>
        <taxon>Collembola</taxon>
        <taxon>Entomobryomorpha</taxon>
        <taxon>Entomobryoidea</taxon>
        <taxon>Orchesellidae</taxon>
        <taxon>Orchesellinae</taxon>
        <taxon>Orchesella</taxon>
    </lineage>
</organism>
<sequence>MVAIPQLVTEVTVQTANNNDSVTLLGVNIEEPTEATLHHEEIDSQDDENHDTDDNMSDDHPLGLDPQEMTDLLHDPESILKLELDSCNQCMSHHGMSRVSSSATPSVYKDVVVVGNGPSGIVLSYFLAGNWPYYNGCGESVNEMLHYRLLAASSATKNPQNSSIVEQDLRFLAQGLEGRSTNPVALLFDTLNHPDADLGLELPSLLEWQNNPKHAVDHVVLGKGPPGGAWQLMDGNVLTISLGCWMELPQMNFREWEATQEARCVRDSRASVASVAQYYCDYVLAHRLEQYFVSNTEITEVTRIPCSSAGLPTVCDNLPPDLQMEAAEEPSRKVRRHTISEIPVNSQNGREYRNRNRTLWHVKGFTRDPSNGGRKKDFSYLTKHLVLATGSSDSPNILNVPGEHLDFVLHSLKHLEQLITSGQLNQDSDPILVVGAGLSAADAIIAARFHSIPVIHVFRRTVDDKNLIFKQLPENMYPEYHKVYQMMQDPRSYDAYKAFEQHVIGEIRPDKRVKLMGPISSGVVKVSYIVICIGSHPDLSFLCGVERNLGVHPGLPIDCKRNPIAIDVSTHESVREPGLFAVGPLVGENFVRFLQGGALAITNHLNQSKKLAC</sequence>
<feature type="compositionally biased region" description="Acidic residues" evidence="1">
    <location>
        <begin position="43"/>
        <end position="56"/>
    </location>
</feature>
<feature type="domain" description="FAD/NAD(P)-binding" evidence="2">
    <location>
        <begin position="372"/>
        <end position="583"/>
    </location>
</feature>
<dbReference type="PANTHER" id="PTHR15192">
    <property type="entry name" value="PROTEIN CBG05349"/>
    <property type="match status" value="1"/>
</dbReference>
<evidence type="ECO:0000313" key="4">
    <source>
        <dbReference type="Proteomes" id="UP001642540"/>
    </source>
</evidence>
<proteinExistence type="predicted"/>
<gene>
    <name evidence="3" type="ORF">ODALV1_LOCUS14578</name>
</gene>
<protein>
    <recommendedName>
        <fullName evidence="2">FAD/NAD(P)-binding domain-containing protein</fullName>
    </recommendedName>
</protein>
<dbReference type="Proteomes" id="UP001642540">
    <property type="component" value="Unassembled WGS sequence"/>
</dbReference>
<dbReference type="InterPro" id="IPR023753">
    <property type="entry name" value="FAD/NAD-binding_dom"/>
</dbReference>
<dbReference type="Gene3D" id="3.50.50.60">
    <property type="entry name" value="FAD/NAD(P)-binding domain"/>
    <property type="match status" value="1"/>
</dbReference>
<feature type="region of interest" description="Disordered" evidence="1">
    <location>
        <begin position="38"/>
        <end position="63"/>
    </location>
</feature>
<comment type="caution">
    <text evidence="3">The sequence shown here is derived from an EMBL/GenBank/DDBJ whole genome shotgun (WGS) entry which is preliminary data.</text>
</comment>
<evidence type="ECO:0000259" key="2">
    <source>
        <dbReference type="Pfam" id="PF07992"/>
    </source>
</evidence>
<dbReference type="EMBL" id="CAXLJM020000046">
    <property type="protein sequence ID" value="CAL8110943.1"/>
    <property type="molecule type" value="Genomic_DNA"/>
</dbReference>
<dbReference type="SUPFAM" id="SSF51905">
    <property type="entry name" value="FAD/NAD(P)-binding domain"/>
    <property type="match status" value="1"/>
</dbReference>